<feature type="compositionally biased region" description="Low complexity" evidence="1">
    <location>
        <begin position="106"/>
        <end position="116"/>
    </location>
</feature>
<dbReference type="EMBL" id="JBHXPM010000012">
    <property type="protein sequence ID" value="MFD3957422.1"/>
    <property type="molecule type" value="Genomic_DNA"/>
</dbReference>
<feature type="compositionally biased region" description="Polar residues" evidence="1">
    <location>
        <begin position="585"/>
        <end position="596"/>
    </location>
</feature>
<evidence type="ECO:0000313" key="3">
    <source>
        <dbReference type="EMBL" id="MFD3957422.1"/>
    </source>
</evidence>
<feature type="region of interest" description="Disordered" evidence="1">
    <location>
        <begin position="163"/>
        <end position="191"/>
    </location>
</feature>
<evidence type="ECO:0000256" key="1">
    <source>
        <dbReference type="SAM" id="MobiDB-lite"/>
    </source>
</evidence>
<dbReference type="Gene3D" id="2.130.10.130">
    <property type="entry name" value="Integrin alpha, N-terminal"/>
    <property type="match status" value="1"/>
</dbReference>
<evidence type="ECO:0000256" key="2">
    <source>
        <dbReference type="SAM" id="Phobius"/>
    </source>
</evidence>
<keyword evidence="4" id="KW-1185">Reference proteome</keyword>
<sequence>MDAASRTAESGGDSPSVESPDTAAAGSPVSVEACRKARRRRGYAALAVLLAVALALPVGVHFSRDADAPRTEAKAEPKGAPGPLVTEAEAARAAQRTGKEVEATARRTATATTWARPDGLLRTRSYSDTIRAKVGDGWKPVDTTLRRVDGGYAPKAVNDPLLFSAGSKAGGKPGSEARSKAGSDSSAPRASRAMLRTALTAGVPVADEPAWSDLVRLTTGPHHLVVKWPGELPEPVVDGPRALYQDVRPGIDLLLTARDSGFSHILIVKNREAAEDPLLRTLTYRLASPTLTFVLDPESKAVSARDSAGEEFAAAPTPYLWDSAGPVRATIGEPAPTPDPAVRDTSLALPGLAGPQPGSRDAVLDARLGADDGRLDITVPVGLLTGPDTVYPVFIDPSFKGRKKNWTLLYKKYPGSSFWNGQNFNDGTNEARVGYEKDSGGLSRSAFTFEFGSVLHGTSIKSADFRALQTYSYGCSSRQYNLHLTGGISSSSSWNNQPAWKETLSSQTNGHGYRTGDCPDSWVKMNIKSAVQKGADGKWSSLTLGLRAANETDTNAWKKFMANGENSPYIEVVHNSPPREPAASAMTTTPGTSCKTATPYPGIGKQDVTFSVTGSDPDGNLKHINLRVYHWIGDTAHDVVNQNLTPNSSGTATRTIPWSQLTSGKTYTWTARTIDTDGEASAWGPSGTAAYCRFTVDHSAPNTPAVSSDVFPPAGEDGAVWSSVRFGTAGLFTFSANGSPDVKEYQYSFTTAFNLKVAPNPNPGGRASVSLKPPHAGPSVLYVRSVDATGNVSKPQKYVFNVTPAPVSDSPMDVTGDKVPDLYTIDKDGNLALHAKPPGTDRFHTSMPAAYTTGTADGSAELVPDGYWKGALITHNGDWLPGDGIQDLVARMPDGKLYLYPGDGYGGFDVTERVEVLLPAGAPEPRTLRQILSVGDVTGDGRPDLLALAGADLWAFTGYTGASFAQATRLAGESWTNRDLVQVGHIAGDTAPDLVFRENPAGQLHLRQGRNAASGGLDLASIGTKAASAGHLDTYGASGWSRGEVPILAGTPDVNGDGLPEVWALSANGDVRVHPGRAAGLAPAAAFQVAGGTFGNSWAGYTAIG</sequence>
<feature type="region of interest" description="Disordered" evidence="1">
    <location>
        <begin position="94"/>
        <end position="116"/>
    </location>
</feature>
<keyword evidence="2" id="KW-0472">Membrane</keyword>
<feature type="transmembrane region" description="Helical" evidence="2">
    <location>
        <begin position="43"/>
        <end position="62"/>
    </location>
</feature>
<feature type="region of interest" description="Disordered" evidence="1">
    <location>
        <begin position="1"/>
        <end position="30"/>
    </location>
</feature>
<reference evidence="3 4" key="1">
    <citation type="submission" date="2024-09" db="EMBL/GenBank/DDBJ databases">
        <title>The Natural Products Discovery Center: Release of the First 8490 Sequenced Strains for Exploring Actinobacteria Biosynthetic Diversity.</title>
        <authorList>
            <person name="Kalkreuter E."/>
            <person name="Kautsar S.A."/>
            <person name="Yang D."/>
            <person name="Bader C.D."/>
            <person name="Teijaro C.N."/>
            <person name="Fluegel L."/>
            <person name="Davis C.M."/>
            <person name="Simpson J.R."/>
            <person name="Lauterbach L."/>
            <person name="Steele A.D."/>
            <person name="Gui C."/>
            <person name="Meng S."/>
            <person name="Li G."/>
            <person name="Viehrig K."/>
            <person name="Ye F."/>
            <person name="Su P."/>
            <person name="Kiefer A.F."/>
            <person name="Nichols A."/>
            <person name="Cepeda A.J."/>
            <person name="Yan W."/>
            <person name="Fan B."/>
            <person name="Jiang Y."/>
            <person name="Adhikari A."/>
            <person name="Zheng C.-J."/>
            <person name="Schuster L."/>
            <person name="Cowan T.M."/>
            <person name="Smanski M.J."/>
            <person name="Chevrette M.G."/>
            <person name="De Carvalho L.P.S."/>
            <person name="Shen B."/>
        </authorList>
    </citation>
    <scope>NUCLEOTIDE SEQUENCE [LARGE SCALE GENOMIC DNA]</scope>
    <source>
        <strain evidence="3 4">NPDC058584</strain>
    </source>
</reference>
<keyword evidence="2" id="KW-0812">Transmembrane</keyword>
<dbReference type="Proteomes" id="UP001598300">
    <property type="component" value="Unassembled WGS sequence"/>
</dbReference>
<gene>
    <name evidence="3" type="ORF">ACFWR3_15260</name>
</gene>
<dbReference type="SUPFAM" id="SSF69318">
    <property type="entry name" value="Integrin alpha N-terminal domain"/>
    <property type="match status" value="1"/>
</dbReference>
<feature type="region of interest" description="Disordered" evidence="1">
    <location>
        <begin position="580"/>
        <end position="600"/>
    </location>
</feature>
<organism evidence="3 4">
    <name type="scientific">Streptomyces bacillaris</name>
    <dbReference type="NCBI Taxonomy" id="68179"/>
    <lineage>
        <taxon>Bacteria</taxon>
        <taxon>Bacillati</taxon>
        <taxon>Actinomycetota</taxon>
        <taxon>Actinomycetes</taxon>
        <taxon>Kitasatosporales</taxon>
        <taxon>Streptomycetaceae</taxon>
        <taxon>Streptomyces</taxon>
    </lineage>
</organism>
<name>A0ABW6DWJ1_9ACTN</name>
<protein>
    <submittedName>
        <fullName evidence="3">DNRLRE domain-containing protein</fullName>
    </submittedName>
</protein>
<comment type="caution">
    <text evidence="3">The sequence shown here is derived from an EMBL/GenBank/DDBJ whole genome shotgun (WGS) entry which is preliminary data.</text>
</comment>
<dbReference type="NCBIfam" id="NF033679">
    <property type="entry name" value="DNRLRE_dom"/>
    <property type="match status" value="1"/>
</dbReference>
<dbReference type="RefSeq" id="WP_141760913.1">
    <property type="nucleotide sequence ID" value="NZ_JBHVRE010000010.1"/>
</dbReference>
<evidence type="ECO:0000313" key="4">
    <source>
        <dbReference type="Proteomes" id="UP001598300"/>
    </source>
</evidence>
<dbReference type="InterPro" id="IPR028994">
    <property type="entry name" value="Integrin_alpha_N"/>
</dbReference>
<keyword evidence="2" id="KW-1133">Transmembrane helix</keyword>
<accession>A0ABW6DWJ1</accession>
<proteinExistence type="predicted"/>